<accession>A0ACD0WJU4</accession>
<sequence length="657" mass="74438">MCSRIEVSARVHRQANALLIARSSTVNLIMDEHQALKYTPVQSFVDSSFFTKLSDLKLNEYKLDSGVKPLSGFTASPQQMNKFVNKPIINLDYSSFDDEKSDSLNWRISGLLHNVNTIEQFKSLDKLKLLRTWGEELREGMSQNTVTERFHLLTFSDLKKYKFYYWLAFPVLHSQWYVTERISNNEYEFQIEEFIKTNYVQFFQIRPENGDEMVMVDSITSQDEGTFVFVDSCISPDDNPSIQLKNYLYFLAIKGYKSVSLLVYRNNGKSYLLKLTLDPTFRASETPKVTGWERTIQGKLGPKLADLGSLINPKELASQAVDLNLKLMKWRIAPELNLDIMKSQKVLLLGAGTLGSYVSRALMGWGVRDITFVDNGRVSYSNPVRQPLFTFTDCFSDSHQGAWKAIRASEALKEIFPGVNSAGYNLEVPMIGHPVSGSSEPQAHKNFDQLVSLIENHDAVFLLMDSRESRWLPTVLGIAMNKVVINAALGFDSYLVMRYGSLDMEDRIGCYYCSDVVAPTDSLSDRTLDQMCTVTRPGGALVASSLAVELFVSILQHDLRQNAPVSSKTKFGEVPHQIRGFLHNFSQSKLHTPAYKYCSACSDAVIQAYKSQGWDFVKQCLESTEYLEEMCGLKQVQEEAEKASEALMEEIDFSDYE</sequence>
<proteinExistence type="predicted"/>
<evidence type="ECO:0000313" key="2">
    <source>
        <dbReference type="Proteomes" id="UP000326582"/>
    </source>
</evidence>
<gene>
    <name evidence="1" type="ORF">EJF14_30801</name>
</gene>
<dbReference type="EMBL" id="CP038486">
    <property type="protein sequence ID" value="QFZ27814.1"/>
    <property type="molecule type" value="Genomic_DNA"/>
</dbReference>
<dbReference type="Proteomes" id="UP000326582">
    <property type="component" value="Chromosome 3"/>
</dbReference>
<name>A0ACD0WJU4_CLALS</name>
<protein>
    <submittedName>
        <fullName evidence="1">Ubiquitin-like modifier-activating enzyme</fullName>
    </submittedName>
</protein>
<organism evidence="1 2">
    <name type="scientific">Clavispora lusitaniae</name>
    <name type="common">Candida lusitaniae</name>
    <dbReference type="NCBI Taxonomy" id="36911"/>
    <lineage>
        <taxon>Eukaryota</taxon>
        <taxon>Fungi</taxon>
        <taxon>Dikarya</taxon>
        <taxon>Ascomycota</taxon>
        <taxon>Saccharomycotina</taxon>
        <taxon>Pichiomycetes</taxon>
        <taxon>Metschnikowiaceae</taxon>
        <taxon>Clavispora</taxon>
    </lineage>
</organism>
<keyword evidence="2" id="KW-1185">Reference proteome</keyword>
<evidence type="ECO:0000313" key="1">
    <source>
        <dbReference type="EMBL" id="QFZ27814.1"/>
    </source>
</evidence>
<reference evidence="2" key="1">
    <citation type="journal article" date="2019" name="MBio">
        <title>Comparative genomics for the elucidation of multidrug resistance (MDR) in Candida lusitaniae.</title>
        <authorList>
            <person name="Kannan A."/>
            <person name="Asner S.A."/>
            <person name="Trachsel E."/>
            <person name="Kelly S."/>
            <person name="Parker J."/>
            <person name="Sanglard D."/>
        </authorList>
    </citation>
    <scope>NUCLEOTIDE SEQUENCE [LARGE SCALE GENOMIC DNA]</scope>
    <source>
        <strain evidence="2">P1</strain>
    </source>
</reference>